<dbReference type="eggNOG" id="COG0286">
    <property type="taxonomic scope" value="Bacteria"/>
</dbReference>
<evidence type="ECO:0000259" key="2">
    <source>
        <dbReference type="Pfam" id="PF23526"/>
    </source>
</evidence>
<dbReference type="AlphaFoldDB" id="A0A0A2M8E7"/>
<gene>
    <name evidence="4" type="ORF">Q764_12240</name>
</gene>
<protein>
    <submittedName>
        <fullName evidence="4">Polyketide synthase</fullName>
    </submittedName>
</protein>
<name>A0A0A2M8E7_9FLAO</name>
<accession>A0A0A2M8E7</accession>
<dbReference type="Proteomes" id="UP000030121">
    <property type="component" value="Unassembled WGS sequence"/>
</dbReference>
<dbReference type="OrthoDB" id="844312at2"/>
<evidence type="ECO:0000313" key="4">
    <source>
        <dbReference type="EMBL" id="KGO87911.1"/>
    </source>
</evidence>
<dbReference type="InterPro" id="IPR056394">
    <property type="entry name" value="AprA-like_N"/>
</dbReference>
<keyword evidence="5" id="KW-1185">Reference proteome</keyword>
<dbReference type="RefSeq" id="WP_026981785.1">
    <property type="nucleotide sequence ID" value="NZ_JRLW01000017.1"/>
</dbReference>
<dbReference type="Pfam" id="PF23525">
    <property type="entry name" value="Methyltransf_36"/>
    <property type="match status" value="1"/>
</dbReference>
<dbReference type="Gene3D" id="3.40.50.150">
    <property type="entry name" value="Vaccinia Virus protein VP39"/>
    <property type="match status" value="1"/>
</dbReference>
<feature type="domain" description="AprA-like N-terminal" evidence="2">
    <location>
        <begin position="7"/>
        <end position="73"/>
    </location>
</feature>
<dbReference type="Pfam" id="PF23589">
    <property type="entry name" value="WHD_AprA"/>
    <property type="match status" value="1"/>
</dbReference>
<dbReference type="Pfam" id="PF23526">
    <property type="entry name" value="AprA_N"/>
    <property type="match status" value="1"/>
</dbReference>
<proteinExistence type="predicted"/>
<dbReference type="SUPFAM" id="SSF53335">
    <property type="entry name" value="S-adenosyl-L-methionine-dependent methyltransferases"/>
    <property type="match status" value="1"/>
</dbReference>
<dbReference type="EMBL" id="JRLW01000017">
    <property type="protein sequence ID" value="KGO87911.1"/>
    <property type="molecule type" value="Genomic_DNA"/>
</dbReference>
<feature type="domain" description="AprA-like MT2-like" evidence="1">
    <location>
        <begin position="266"/>
        <end position="530"/>
    </location>
</feature>
<dbReference type="InterPro" id="IPR056393">
    <property type="entry name" value="AprA-like_MT2"/>
</dbReference>
<evidence type="ECO:0000313" key="5">
    <source>
        <dbReference type="Proteomes" id="UP000030121"/>
    </source>
</evidence>
<reference evidence="4 5" key="1">
    <citation type="submission" date="2013-09" db="EMBL/GenBank/DDBJ databases">
        <authorList>
            <person name="Zeng Z."/>
            <person name="Chen C."/>
        </authorList>
    </citation>
    <scope>NUCLEOTIDE SEQUENCE [LARGE SCALE GENOMIC DNA]</scope>
    <source>
        <strain evidence="4 5">GH29-5</strain>
    </source>
</reference>
<dbReference type="STRING" id="1121899.GCA_000430025_02402"/>
<comment type="caution">
    <text evidence="4">The sequence shown here is derived from an EMBL/GenBank/DDBJ whole genome shotgun (WGS) entry which is preliminary data.</text>
</comment>
<dbReference type="InterPro" id="IPR056395">
    <property type="entry name" value="WH_AprA"/>
</dbReference>
<sequence>MIPTTKLRESIFRHLDGITIAPVAINLKDKGVLDYLLKEKKTTLAEVTSQFKANEGYMNVALRLLASQGFLEYHVDNETNAVTVAANSKTEYAFSLFPLYKDVVTLLNTTDVFTSNTITAESIEKLQPLFQHYEKNCGITFETDESLKAIQEQILMHIEGYLVAPLIVSLGMSGMFHKYFMETSFRAEEFHKEPEAFAVMLNFFTYLGWFTEKKGTYQFTEDGLFFAKRASAYGVTVSYLPMFKHMESLLFGNPNEMRDLAPNQDEIHVNREMNVWGSGGAHATYFKVIDDIIIELFNKPIHEQPKGILDMGCGNGAFLEHIFNVIERQTLRGKFLDAHPLFLVGADYNQAALKVTRANLIKADIWAKVIWGDIGNPDGLAQDLEENYNIDLKDLLNVRTFLDHNRIWEEPKTRTPGRVSTSTGAFANRGKHLTNNEVEDNLLEHFKKWSPYVQKFGLLMIELHTVAPELTAANLGSTAATAYDATHGFSDQYIVEIDVMHKVAAEAGLFPDMQYFKKYPHTDYATVSINLLRG</sequence>
<organism evidence="4 5">
    <name type="scientific">Flavobacterium suncheonense GH29-5 = DSM 17707</name>
    <dbReference type="NCBI Taxonomy" id="1121899"/>
    <lineage>
        <taxon>Bacteria</taxon>
        <taxon>Pseudomonadati</taxon>
        <taxon>Bacteroidota</taxon>
        <taxon>Flavobacteriia</taxon>
        <taxon>Flavobacteriales</taxon>
        <taxon>Flavobacteriaceae</taxon>
        <taxon>Flavobacterium</taxon>
    </lineage>
</organism>
<dbReference type="InterPro" id="IPR029063">
    <property type="entry name" value="SAM-dependent_MTases_sf"/>
</dbReference>
<feature type="domain" description="AprA winged helix" evidence="3">
    <location>
        <begin position="159"/>
        <end position="253"/>
    </location>
</feature>
<evidence type="ECO:0000259" key="3">
    <source>
        <dbReference type="Pfam" id="PF23589"/>
    </source>
</evidence>
<evidence type="ECO:0000259" key="1">
    <source>
        <dbReference type="Pfam" id="PF23525"/>
    </source>
</evidence>